<evidence type="ECO:0000313" key="25">
    <source>
        <dbReference type="Proteomes" id="UP000019118"/>
    </source>
</evidence>
<dbReference type="InterPro" id="IPR012896">
    <property type="entry name" value="Integrin_bsu_tail"/>
</dbReference>
<dbReference type="Gene3D" id="2.60.40.1510">
    <property type="entry name" value="ntegrin, alpha v. Chain A, domain 3"/>
    <property type="match status" value="1"/>
</dbReference>
<name>A0AAR5QFV9_DENPD</name>
<comment type="similarity">
    <text evidence="2 18">Belongs to the integrin beta chain family.</text>
</comment>
<evidence type="ECO:0000256" key="10">
    <source>
        <dbReference type="ARBA" id="ARBA00022842"/>
    </source>
</evidence>
<keyword evidence="4" id="KW-0245">EGF-like domain</keyword>
<keyword evidence="8" id="KW-0677">Repeat</keyword>
<evidence type="ECO:0000256" key="5">
    <source>
        <dbReference type="ARBA" id="ARBA00022692"/>
    </source>
</evidence>
<dbReference type="GO" id="GO:0008305">
    <property type="term" value="C:integrin complex"/>
    <property type="evidence" value="ECO:0007669"/>
    <property type="project" value="TreeGrafter"/>
</dbReference>
<feature type="domain" description="Integrin beta subunit cytoplasmic" evidence="22">
    <location>
        <begin position="727"/>
        <end position="773"/>
    </location>
</feature>
<dbReference type="Pfam" id="PF18372">
    <property type="entry name" value="I-EGF_1"/>
    <property type="match status" value="1"/>
</dbReference>
<dbReference type="SUPFAM" id="SSF69179">
    <property type="entry name" value="Integrin domains"/>
    <property type="match status" value="1"/>
</dbReference>
<comment type="subcellular location">
    <subcellularLocation>
        <location evidence="1 18">Cell membrane</location>
        <topology evidence="1 18">Single-pass type I membrane protein</topology>
    </subcellularLocation>
</comment>
<evidence type="ECO:0000259" key="21">
    <source>
        <dbReference type="SMART" id="SM00187"/>
    </source>
</evidence>
<evidence type="ECO:0000256" key="19">
    <source>
        <dbReference type="SAM" id="Phobius"/>
    </source>
</evidence>
<keyword evidence="11 18" id="KW-0130">Cell adhesion</keyword>
<proteinExistence type="inferred from homology"/>
<dbReference type="GO" id="GO:0046872">
    <property type="term" value="F:metal ion binding"/>
    <property type="evidence" value="ECO:0007669"/>
    <property type="project" value="UniProtKB-KW"/>
</dbReference>
<dbReference type="SMART" id="SM01242">
    <property type="entry name" value="Integrin_B_tail"/>
    <property type="match status" value="1"/>
</dbReference>
<evidence type="ECO:0000256" key="11">
    <source>
        <dbReference type="ARBA" id="ARBA00022889"/>
    </source>
</evidence>
<evidence type="ECO:0000256" key="7">
    <source>
        <dbReference type="ARBA" id="ARBA00022729"/>
    </source>
</evidence>
<dbReference type="GeneID" id="109545711"/>
<dbReference type="Gene3D" id="3.40.50.410">
    <property type="entry name" value="von Willebrand factor, type A domain"/>
    <property type="match status" value="1"/>
</dbReference>
<dbReference type="InterPro" id="IPR036349">
    <property type="entry name" value="Integrin_bsu_tail_dom_sf"/>
</dbReference>
<keyword evidence="9" id="KW-0106">Calcium</keyword>
<dbReference type="GO" id="GO:0007229">
    <property type="term" value="P:integrin-mediated signaling pathway"/>
    <property type="evidence" value="ECO:0007669"/>
    <property type="project" value="UniProtKB-KW"/>
</dbReference>
<dbReference type="GO" id="GO:0007157">
    <property type="term" value="P:heterophilic cell-cell adhesion via plasma membrane cell adhesion molecules"/>
    <property type="evidence" value="ECO:0007669"/>
    <property type="project" value="UniProtKB-ARBA"/>
</dbReference>
<dbReference type="InterPro" id="IPR002369">
    <property type="entry name" value="Integrin_bsu_VWA"/>
</dbReference>
<keyword evidence="6" id="KW-0479">Metal-binding</keyword>
<evidence type="ECO:0000256" key="2">
    <source>
        <dbReference type="ARBA" id="ARBA00007449"/>
    </source>
</evidence>
<dbReference type="KEGG" id="dpa:109545711"/>
<evidence type="ECO:0000256" key="14">
    <source>
        <dbReference type="ARBA" id="ARBA00023136"/>
    </source>
</evidence>
<feature type="disulfide bond" evidence="17">
    <location>
        <begin position="181"/>
        <end position="188"/>
    </location>
</feature>
<feature type="disulfide bond" evidence="17">
    <location>
        <begin position="441"/>
        <end position="445"/>
    </location>
</feature>
<dbReference type="GO" id="GO:0005925">
    <property type="term" value="C:focal adhesion"/>
    <property type="evidence" value="ECO:0007669"/>
    <property type="project" value="TreeGrafter"/>
</dbReference>
<feature type="signal peptide" evidence="20">
    <location>
        <begin position="1"/>
        <end position="22"/>
    </location>
</feature>
<keyword evidence="15 17" id="KW-1015">Disulfide bond</keyword>
<feature type="disulfide bond" evidence="17">
    <location>
        <begin position="411"/>
        <end position="666"/>
    </location>
</feature>
<dbReference type="PRINTS" id="PR01186">
    <property type="entry name" value="INTEGRINB"/>
</dbReference>
<dbReference type="PROSITE" id="PS00243">
    <property type="entry name" value="I_EGF_1"/>
    <property type="match status" value="1"/>
</dbReference>
<feature type="disulfide bond" evidence="17">
    <location>
        <begin position="34"/>
        <end position="62"/>
    </location>
</feature>
<dbReference type="GO" id="GO:0007160">
    <property type="term" value="P:cell-matrix adhesion"/>
    <property type="evidence" value="ECO:0007669"/>
    <property type="project" value="TreeGrafter"/>
</dbReference>
<dbReference type="Gene3D" id="4.10.1240.30">
    <property type="match status" value="1"/>
</dbReference>
<evidence type="ECO:0000313" key="24">
    <source>
        <dbReference type="EnsemblMetazoa" id="XP_019772108.1"/>
    </source>
</evidence>
<dbReference type="Gene3D" id="1.20.5.100">
    <property type="entry name" value="Cytochrome c1, transmembrane anchor, C-terminal"/>
    <property type="match status" value="1"/>
</dbReference>
<dbReference type="InterPro" id="IPR057073">
    <property type="entry name" value="EGF_integrin_2"/>
</dbReference>
<feature type="disulfide bond" evidence="17">
    <location>
        <begin position="588"/>
        <end position="593"/>
    </location>
</feature>
<feature type="disulfide bond" evidence="17">
    <location>
        <begin position="595"/>
        <end position="606"/>
    </location>
</feature>
<keyword evidence="12 19" id="KW-1133">Transmembrane helix</keyword>
<feature type="disulfide bond" evidence="17">
    <location>
        <begin position="644"/>
        <end position="674"/>
    </location>
</feature>
<evidence type="ECO:0000256" key="17">
    <source>
        <dbReference type="PIRSR" id="PIRSR002512-1"/>
    </source>
</evidence>
<dbReference type="AlphaFoldDB" id="A0AAR5QFV9"/>
<feature type="disulfide bond" evidence="17">
    <location>
        <begin position="509"/>
        <end position="514"/>
    </location>
</feature>
<dbReference type="GO" id="GO:0016477">
    <property type="term" value="P:cell migration"/>
    <property type="evidence" value="ECO:0007669"/>
    <property type="project" value="TreeGrafter"/>
</dbReference>
<dbReference type="SUPFAM" id="SSF53300">
    <property type="entry name" value="vWA-like"/>
    <property type="match status" value="1"/>
</dbReference>
<keyword evidence="14 19" id="KW-0472">Membrane</keyword>
<feature type="disulfide bond" evidence="17">
    <location>
        <begin position="511"/>
        <end position="542"/>
    </location>
</feature>
<keyword evidence="5 18" id="KW-0812">Transmembrane</keyword>
<feature type="disulfide bond" evidence="17">
    <location>
        <begin position="533"/>
        <end position="538"/>
    </location>
</feature>
<keyword evidence="16" id="KW-0325">Glycoprotein</keyword>
<accession>A0AAR5QFV9</accession>
<keyword evidence="7 20" id="KW-0732">Signal</keyword>
<feature type="disulfide bond" evidence="17">
    <location>
        <begin position="43"/>
        <end position="53"/>
    </location>
</feature>
<evidence type="ECO:0000256" key="13">
    <source>
        <dbReference type="ARBA" id="ARBA00023037"/>
    </source>
</evidence>
<protein>
    <recommendedName>
        <fullName evidence="18">Integrin beta</fullName>
    </recommendedName>
</protein>
<keyword evidence="13 18" id="KW-0401">Integrin</keyword>
<evidence type="ECO:0000259" key="22">
    <source>
        <dbReference type="SMART" id="SM01241"/>
    </source>
</evidence>
<feature type="domain" description="Integrin beta subunit tail" evidence="23">
    <location>
        <begin position="617"/>
        <end position="703"/>
    </location>
</feature>
<dbReference type="Gene3D" id="2.10.25.10">
    <property type="entry name" value="Laminin"/>
    <property type="match status" value="3"/>
</dbReference>
<evidence type="ECO:0000256" key="12">
    <source>
        <dbReference type="ARBA" id="ARBA00022989"/>
    </source>
</evidence>
<feature type="disulfide bond" evidence="17">
    <location>
        <begin position="469"/>
        <end position="478"/>
    </location>
</feature>
<evidence type="ECO:0000259" key="23">
    <source>
        <dbReference type="SMART" id="SM01242"/>
    </source>
</evidence>
<feature type="transmembrane region" description="Helical" evidence="19">
    <location>
        <begin position="704"/>
        <end position="726"/>
    </location>
</feature>
<feature type="disulfide bond" evidence="17">
    <location>
        <begin position="548"/>
        <end position="553"/>
    </location>
</feature>
<dbReference type="Proteomes" id="UP000019118">
    <property type="component" value="Unassembled WGS sequence"/>
</dbReference>
<keyword evidence="3" id="KW-1003">Cell membrane</keyword>
<dbReference type="SMART" id="SM01241">
    <property type="entry name" value="Integrin_b_cyt"/>
    <property type="match status" value="1"/>
</dbReference>
<feature type="disulfide bond" evidence="17">
    <location>
        <begin position="236"/>
        <end position="277"/>
    </location>
</feature>
<feature type="disulfide bond" evidence="17">
    <location>
        <begin position="550"/>
        <end position="582"/>
    </location>
</feature>
<dbReference type="InterPro" id="IPR057243">
    <property type="entry name" value="Integrin_I-EGF_CS"/>
</dbReference>
<dbReference type="Pfam" id="PF00362">
    <property type="entry name" value="Integrin_beta"/>
    <property type="match status" value="1"/>
</dbReference>
<dbReference type="InterPro" id="IPR015812">
    <property type="entry name" value="Integrin_bsu"/>
</dbReference>
<evidence type="ECO:0000256" key="15">
    <source>
        <dbReference type="ARBA" id="ARBA00023157"/>
    </source>
</evidence>
<feature type="domain" description="Integrin beta subunit VWA" evidence="21">
    <location>
        <begin position="30"/>
        <end position="443"/>
    </location>
</feature>
<evidence type="ECO:0000256" key="16">
    <source>
        <dbReference type="ARBA" id="ARBA00023180"/>
    </source>
</evidence>
<dbReference type="PANTHER" id="PTHR10082:SF60">
    <property type="entry name" value="INTEGRIN BETA-PS"/>
    <property type="match status" value="1"/>
</dbReference>
<evidence type="ECO:0000256" key="3">
    <source>
        <dbReference type="ARBA" id="ARBA00022475"/>
    </source>
</evidence>
<dbReference type="FunFam" id="3.40.50.410:FF:000002">
    <property type="entry name" value="Integrin beta"/>
    <property type="match status" value="1"/>
</dbReference>
<reference evidence="24" key="2">
    <citation type="submission" date="2024-08" db="UniProtKB">
        <authorList>
            <consortium name="EnsemblMetazoa"/>
        </authorList>
    </citation>
    <scope>IDENTIFICATION</scope>
</reference>
<reference evidence="25" key="1">
    <citation type="journal article" date="2013" name="Genome Biol.">
        <title>Draft genome of the mountain pine beetle, Dendroctonus ponderosae Hopkins, a major forest pest.</title>
        <authorList>
            <person name="Keeling C.I."/>
            <person name="Yuen M.M."/>
            <person name="Liao N.Y."/>
            <person name="Docking T.R."/>
            <person name="Chan S.K."/>
            <person name="Taylor G.A."/>
            <person name="Palmquist D.L."/>
            <person name="Jackman S.D."/>
            <person name="Nguyen A."/>
            <person name="Li M."/>
            <person name="Henderson H."/>
            <person name="Janes J.K."/>
            <person name="Zhao Y."/>
            <person name="Pandoh P."/>
            <person name="Moore R."/>
            <person name="Sperling F.A."/>
            <person name="Huber D.P."/>
            <person name="Birol I."/>
            <person name="Jones S.J."/>
            <person name="Bohlmann J."/>
        </authorList>
    </citation>
    <scope>NUCLEOTIDE SEQUENCE</scope>
</reference>
<evidence type="ECO:0000256" key="4">
    <source>
        <dbReference type="ARBA" id="ARBA00022536"/>
    </source>
</evidence>
<dbReference type="PANTHER" id="PTHR10082">
    <property type="entry name" value="INTEGRIN BETA SUBUNIT"/>
    <property type="match status" value="1"/>
</dbReference>
<dbReference type="FunFam" id="2.10.25.10:FF:000036">
    <property type="entry name" value="Integrin beta"/>
    <property type="match status" value="1"/>
</dbReference>
<dbReference type="Pfam" id="PF07965">
    <property type="entry name" value="Integrin_B_tail"/>
    <property type="match status" value="1"/>
</dbReference>
<organism evidence="24 25">
    <name type="scientific">Dendroctonus ponderosae</name>
    <name type="common">Mountain pine beetle</name>
    <dbReference type="NCBI Taxonomy" id="77166"/>
    <lineage>
        <taxon>Eukaryota</taxon>
        <taxon>Metazoa</taxon>
        <taxon>Ecdysozoa</taxon>
        <taxon>Arthropoda</taxon>
        <taxon>Hexapoda</taxon>
        <taxon>Insecta</taxon>
        <taxon>Pterygota</taxon>
        <taxon>Neoptera</taxon>
        <taxon>Endopterygota</taxon>
        <taxon>Coleoptera</taxon>
        <taxon>Polyphaga</taxon>
        <taxon>Cucujiformia</taxon>
        <taxon>Curculionidae</taxon>
        <taxon>Scolytinae</taxon>
        <taxon>Dendroctonus</taxon>
    </lineage>
</organism>
<dbReference type="SMART" id="SM00187">
    <property type="entry name" value="INB"/>
    <property type="match status" value="1"/>
</dbReference>
<evidence type="ECO:0000256" key="1">
    <source>
        <dbReference type="ARBA" id="ARBA00004251"/>
    </source>
</evidence>
<feature type="disulfide bond" evidence="17">
    <location>
        <begin position="617"/>
        <end position="626"/>
    </location>
</feature>
<keyword evidence="25" id="KW-1185">Reference proteome</keyword>
<evidence type="ECO:0000256" key="6">
    <source>
        <dbReference type="ARBA" id="ARBA00022723"/>
    </source>
</evidence>
<evidence type="ECO:0000256" key="8">
    <source>
        <dbReference type="ARBA" id="ARBA00022737"/>
    </source>
</evidence>
<sequence length="793" mass="88582">MKVLGTDFTIIVLFIVLKCSTAHDCESKETCEQCIQELECYWCSTPTSSNTHCLNKSDVSSCNASASENPEHSFVILKEKVLSESQQISPQQVRLKLRKNEKYEINFQYKQSANYPVDLYYIMDLSNSMAPSKTNLAKLGAKLADEMMRKTNDFKIGFGSFVDKLTLPYVSSHPGALKNPCQSQTMKCEPPYNFRNQLSLVQNATLFTEKVQKTLISGNLDTPEGGLDAIMQAMVCKTEIGWRANARHLLVMSTDAVSHIAGDGKLGGVIEPNDATCHLEDNTYTKGLQYDYPSISQINYVARENNINIIFAIVLENLKSKDHLKNHYQEMSKIIENSKTGTLDKNSDNVVQFISDIYDQIRDAVRITSDAKKDVNVTITSNCTSFIDGGCSSVKPGEPIKFTAIIEPLVCYNNSKLNKKIIKIKPEGLEDHLQVELEVLCECACSLSRVPLDTSCSQQGDLECGICRCKEGRFGSNCQCDWTESKGEDPSQCIKPDGKNETCSGQGKCKCGKCECKSRPDKSELIYGKYCECDNFSCPQKCSGRGRCECGVCKCDNGWSGSSCDCSSDESQCMPPDRKFLCSGHGNCSCGSCICREKEGYNGKYCEKCTNCDSERCEKLRPCVECVVYKSGAYASSSTCSDHCDIFTTNIVKKLNDTKREGVNVCRVPVEDQCTVVFEYSYDENNMLFVTAEEKMTCRIIPDLFVYIISVIGTILLIGIITMIIWKVVTTFHDKKEYARFLNERDQTKWSAGENPLYKPGTSHFQNPVYGRASYRTSVANAEKKNEITKTEQ</sequence>
<feature type="disulfide bond" evidence="17">
    <location>
        <begin position="31"/>
        <end position="40"/>
    </location>
</feature>
<feature type="disulfide bond" evidence="17">
    <location>
        <begin position="566"/>
        <end position="573"/>
    </location>
</feature>
<feature type="disulfide bond" evidence="17">
    <location>
        <begin position="555"/>
        <end position="564"/>
    </location>
</feature>
<evidence type="ECO:0000256" key="20">
    <source>
        <dbReference type="SAM" id="SignalP"/>
    </source>
</evidence>
<feature type="disulfide bond" evidence="17">
    <location>
        <begin position="464"/>
        <end position="503"/>
    </location>
</feature>
<dbReference type="GO" id="GO:0033627">
    <property type="term" value="P:cell adhesion mediated by integrin"/>
    <property type="evidence" value="ECO:0007669"/>
    <property type="project" value="TreeGrafter"/>
</dbReference>
<dbReference type="SUPFAM" id="SSF69687">
    <property type="entry name" value="Integrin beta tail domain"/>
    <property type="match status" value="1"/>
</dbReference>
<dbReference type="GO" id="GO:0005178">
    <property type="term" value="F:integrin binding"/>
    <property type="evidence" value="ECO:0007669"/>
    <property type="project" value="TreeGrafter"/>
</dbReference>
<feature type="disulfide bond" evidence="17">
    <location>
        <begin position="516"/>
        <end position="531"/>
    </location>
</feature>
<dbReference type="InterPro" id="IPR032695">
    <property type="entry name" value="Integrin_dom_sf"/>
</dbReference>
<feature type="disulfide bond" evidence="17">
    <location>
        <begin position="590"/>
        <end position="640"/>
    </location>
</feature>
<feature type="disulfide bond" evidence="17">
    <location>
        <begin position="383"/>
        <end position="391"/>
    </location>
</feature>
<dbReference type="PROSITE" id="PS52047">
    <property type="entry name" value="I_EGF_2"/>
    <property type="match status" value="1"/>
</dbReference>
<dbReference type="Pfam" id="PF23105">
    <property type="entry name" value="EGF_integrin"/>
    <property type="match status" value="2"/>
</dbReference>
<evidence type="ECO:0000256" key="9">
    <source>
        <dbReference type="ARBA" id="ARBA00022837"/>
    </source>
</evidence>
<dbReference type="PIRSF" id="PIRSF002512">
    <property type="entry name" value="Integrin_B"/>
    <property type="match status" value="1"/>
</dbReference>
<keyword evidence="10" id="KW-0460">Magnesium</keyword>
<dbReference type="InterPro" id="IPR040622">
    <property type="entry name" value="EGF_integrin_1"/>
</dbReference>
<feature type="chain" id="PRO_5043905276" description="Integrin beta" evidence="20">
    <location>
        <begin position="23"/>
        <end position="793"/>
    </location>
</feature>
<dbReference type="InterPro" id="IPR036465">
    <property type="entry name" value="vWFA_dom_sf"/>
</dbReference>
<feature type="disulfide bond" evidence="17">
    <location>
        <begin position="623"/>
        <end position="698"/>
    </location>
</feature>
<evidence type="ECO:0000256" key="18">
    <source>
        <dbReference type="RuleBase" id="RU000633"/>
    </source>
</evidence>
<dbReference type="EnsemblMetazoa" id="XM_019916549.1">
    <property type="protein sequence ID" value="XP_019772108.1"/>
    <property type="gene ID" value="LOC109545711"/>
</dbReference>
<dbReference type="InterPro" id="IPR014836">
    <property type="entry name" value="Integrin_bsu_cyt_dom"/>
</dbReference>
<dbReference type="GO" id="GO:0009986">
    <property type="term" value="C:cell surface"/>
    <property type="evidence" value="ECO:0007669"/>
    <property type="project" value="TreeGrafter"/>
</dbReference>
<dbReference type="Pfam" id="PF08725">
    <property type="entry name" value="Integrin_b_cyt"/>
    <property type="match status" value="1"/>
</dbReference>